<keyword evidence="1" id="KW-0732">Signal</keyword>
<feature type="signal peptide" evidence="1">
    <location>
        <begin position="1"/>
        <end position="24"/>
    </location>
</feature>
<sequence length="237" mass="25691">MKFVYRLTHWGCLATALIAGHAAADPACNKTPVPAQSTQAFGRDMIVNGVPTSIVGVQFAGTIDDVSKAFRAYWTREDVAAKGQTSASGVLLSALDSHCLYVLSLPPQPEGPRARGLMSVIRLDGRPAGHRIPDATVPLPDDSRVLSDIESRDPGQTGRTWLFEMPGDARWNAQRYRNTLATRGWQSLGRQPDYQSSSAQSAQGTAFAMQLGRDSVDVSFSDRNGRTFAVVNATRNR</sequence>
<protein>
    <submittedName>
        <fullName evidence="2">Uncharacterized protein</fullName>
    </submittedName>
</protein>
<organism evidence="2 3">
    <name type="scientific">Paraburkholderia bryophila</name>
    <dbReference type="NCBI Taxonomy" id="420952"/>
    <lineage>
        <taxon>Bacteria</taxon>
        <taxon>Pseudomonadati</taxon>
        <taxon>Pseudomonadota</taxon>
        <taxon>Betaproteobacteria</taxon>
        <taxon>Burkholderiales</taxon>
        <taxon>Burkholderiaceae</taxon>
        <taxon>Paraburkholderia</taxon>
    </lineage>
</organism>
<dbReference type="Proteomes" id="UP000572540">
    <property type="component" value="Unassembled WGS sequence"/>
</dbReference>
<proteinExistence type="predicted"/>
<evidence type="ECO:0000256" key="1">
    <source>
        <dbReference type="SAM" id="SignalP"/>
    </source>
</evidence>
<evidence type="ECO:0000313" key="2">
    <source>
        <dbReference type="EMBL" id="NYH15295.1"/>
    </source>
</evidence>
<dbReference type="EMBL" id="JACCAU010000001">
    <property type="protein sequence ID" value="NYH15295.1"/>
    <property type="molecule type" value="Genomic_DNA"/>
</dbReference>
<comment type="caution">
    <text evidence="2">The sequence shown here is derived from an EMBL/GenBank/DDBJ whole genome shotgun (WGS) entry which is preliminary data.</text>
</comment>
<evidence type="ECO:0000313" key="3">
    <source>
        <dbReference type="Proteomes" id="UP000572540"/>
    </source>
</evidence>
<dbReference type="AlphaFoldDB" id="A0A7Y9W6W5"/>
<dbReference type="RefSeq" id="WP_179710985.1">
    <property type="nucleotide sequence ID" value="NZ_JACCAU010000001.1"/>
</dbReference>
<name>A0A7Y9W6W5_9BURK</name>
<accession>A0A7Y9W6W5</accession>
<feature type="chain" id="PRO_5031509123" evidence="1">
    <location>
        <begin position="25"/>
        <end position="237"/>
    </location>
</feature>
<reference evidence="2 3" key="1">
    <citation type="submission" date="2020-07" db="EMBL/GenBank/DDBJ databases">
        <title>Exploring microbial biodiversity for novel pathways involved in the catabolism of aromatic compounds derived from lignin.</title>
        <authorList>
            <person name="Elkins J."/>
        </authorList>
    </citation>
    <scope>NUCLEOTIDE SEQUENCE [LARGE SCALE GENOMIC DNA]</scope>
    <source>
        <strain evidence="2 3">H2C3B</strain>
    </source>
</reference>
<gene>
    <name evidence="2" type="ORF">GGD41_002523</name>
</gene>